<dbReference type="AlphaFoldDB" id="A0A0F9RLV5"/>
<evidence type="ECO:0000313" key="1">
    <source>
        <dbReference type="EMBL" id="KKN50757.1"/>
    </source>
</evidence>
<protein>
    <submittedName>
        <fullName evidence="1">Uncharacterized protein</fullName>
    </submittedName>
</protein>
<reference evidence="1" key="1">
    <citation type="journal article" date="2015" name="Nature">
        <title>Complex archaea that bridge the gap between prokaryotes and eukaryotes.</title>
        <authorList>
            <person name="Spang A."/>
            <person name="Saw J.H."/>
            <person name="Jorgensen S.L."/>
            <person name="Zaremba-Niedzwiedzka K."/>
            <person name="Martijn J."/>
            <person name="Lind A.E."/>
            <person name="van Eijk R."/>
            <person name="Schleper C."/>
            <person name="Guy L."/>
            <person name="Ettema T.J."/>
        </authorList>
    </citation>
    <scope>NUCLEOTIDE SEQUENCE</scope>
</reference>
<gene>
    <name evidence="1" type="ORF">LCGC14_0629270</name>
</gene>
<sequence length="87" mass="9836">MRLGKKQKYVLKKMALNWELGRDLAFRGTPWLQEGGCGYGGETDYSISSSVLQSLYVKKLIKVAYKRFPLEGYELTTSGKAIVENIL</sequence>
<dbReference type="EMBL" id="LAZR01001096">
    <property type="protein sequence ID" value="KKN50757.1"/>
    <property type="molecule type" value="Genomic_DNA"/>
</dbReference>
<name>A0A0F9RLV5_9ZZZZ</name>
<accession>A0A0F9RLV5</accession>
<comment type="caution">
    <text evidence="1">The sequence shown here is derived from an EMBL/GenBank/DDBJ whole genome shotgun (WGS) entry which is preliminary data.</text>
</comment>
<organism evidence="1">
    <name type="scientific">marine sediment metagenome</name>
    <dbReference type="NCBI Taxonomy" id="412755"/>
    <lineage>
        <taxon>unclassified sequences</taxon>
        <taxon>metagenomes</taxon>
        <taxon>ecological metagenomes</taxon>
    </lineage>
</organism>
<proteinExistence type="predicted"/>